<evidence type="ECO:0000313" key="2">
    <source>
        <dbReference type="EMBL" id="KAF7290599.1"/>
    </source>
</evidence>
<protein>
    <submittedName>
        <fullName evidence="2">Uncharacterized protein</fullName>
    </submittedName>
</protein>
<sequence>MSRSTPESLNASASSVVAEMPKGHSYMARLSKKAPTLQDISMQLFALSYNVSKLLDMPPEGIDEDSEVWKFLDEVLECLPKSLKENDIIDSRLALYRVLSLTERERPISLTEHVNPGADLPPPLSLEGKDEEGNIHALEIPIEAVVDGNSYIGDKPFELQHNAMAFSREVEYIVEFVPDEVPEDVNAEEWNGIELEPDTEVQIPSLQKNESGRKKRKGKGKGKAKAVEEQSGSNTTRHRTSAVPQERAIAPDSKPAEPSISKAGKRKRKAQSTDTDTKLAPIETRSRKRARR</sequence>
<gene>
    <name evidence="2" type="ORF">MIND_01300100</name>
</gene>
<dbReference type="RefSeq" id="XP_037213959.1">
    <property type="nucleotide sequence ID" value="XM_037369461.1"/>
</dbReference>
<dbReference type="EMBL" id="JACAZF010000014">
    <property type="protein sequence ID" value="KAF7290599.1"/>
    <property type="molecule type" value="Genomic_DNA"/>
</dbReference>
<evidence type="ECO:0000256" key="1">
    <source>
        <dbReference type="SAM" id="MobiDB-lite"/>
    </source>
</evidence>
<dbReference type="AlphaFoldDB" id="A0A8H6S0B3"/>
<evidence type="ECO:0000313" key="3">
    <source>
        <dbReference type="Proteomes" id="UP000636479"/>
    </source>
</evidence>
<dbReference type="GeneID" id="59351977"/>
<dbReference type="OrthoDB" id="3063835at2759"/>
<proteinExistence type="predicted"/>
<comment type="caution">
    <text evidence="2">The sequence shown here is derived from an EMBL/GenBank/DDBJ whole genome shotgun (WGS) entry which is preliminary data.</text>
</comment>
<accession>A0A8H6S0B3</accession>
<reference evidence="2" key="1">
    <citation type="submission" date="2020-05" db="EMBL/GenBank/DDBJ databases">
        <title>Mycena genomes resolve the evolution of fungal bioluminescence.</title>
        <authorList>
            <person name="Tsai I.J."/>
        </authorList>
    </citation>
    <scope>NUCLEOTIDE SEQUENCE</scope>
    <source>
        <strain evidence="2">171206Taipei</strain>
    </source>
</reference>
<organism evidence="2 3">
    <name type="scientific">Mycena indigotica</name>
    <dbReference type="NCBI Taxonomy" id="2126181"/>
    <lineage>
        <taxon>Eukaryota</taxon>
        <taxon>Fungi</taxon>
        <taxon>Dikarya</taxon>
        <taxon>Basidiomycota</taxon>
        <taxon>Agaricomycotina</taxon>
        <taxon>Agaricomycetes</taxon>
        <taxon>Agaricomycetidae</taxon>
        <taxon>Agaricales</taxon>
        <taxon>Marasmiineae</taxon>
        <taxon>Mycenaceae</taxon>
        <taxon>Mycena</taxon>
    </lineage>
</organism>
<feature type="compositionally biased region" description="Basic residues" evidence="1">
    <location>
        <begin position="213"/>
        <end position="224"/>
    </location>
</feature>
<name>A0A8H6S0B3_9AGAR</name>
<keyword evidence="3" id="KW-1185">Reference proteome</keyword>
<feature type="region of interest" description="Disordered" evidence="1">
    <location>
        <begin position="193"/>
        <end position="292"/>
    </location>
</feature>
<dbReference type="Proteomes" id="UP000636479">
    <property type="component" value="Unassembled WGS sequence"/>
</dbReference>